<accession>A0ABU2QYS5</accession>
<protein>
    <submittedName>
        <fullName evidence="4">FHA domain-containing protein</fullName>
    </submittedName>
</protein>
<evidence type="ECO:0000256" key="1">
    <source>
        <dbReference type="ARBA" id="ARBA00022553"/>
    </source>
</evidence>
<dbReference type="Pfam" id="PF00498">
    <property type="entry name" value="FHA"/>
    <property type="match status" value="1"/>
</dbReference>
<dbReference type="InterPro" id="IPR050923">
    <property type="entry name" value="Cell_Proc_Reg/RNA_Proc"/>
</dbReference>
<sequence length="418" mass="43306">MPTCPNGHQSSSDDWCEICGHRMAGSGGPVPPPSPPPAPSPYGYPHSGNQPEAERCPQCGTPRESGGPFCEHCRWNFLTGTATTYVPAAPGSPAGGGFPGPQTHEYQESRPSRINRPPEPIVPDMIQRPAPGYPGQGEQESPSYPGGGSGNHGGNGTSGDQGARPAQGGFPDPYHQTSGYAPGPATTQPPQQQQPPPQQQHQPPQQQPGVDDWPIAPPAPYPPNGPGPNGPGQSGGLPHTSAPNGPGPQGQGLNGPGPHGPGIPGPGGPRPGDPFAQGPAGPVPGTWSATYGPDREYFLAMMQRSGPEAAGLSLPAYSPEQRVELTGSQITIGRRRHSTGNTPDIDLSVPPEDPGVSHQHAMLTRQQDGTWAVVDQNSTNGTTVNGSEEPIQPFVVQPLSDGDRVHVGAWTTITIHRG</sequence>
<evidence type="ECO:0000259" key="3">
    <source>
        <dbReference type="PROSITE" id="PS50006"/>
    </source>
</evidence>
<dbReference type="SMART" id="SM00240">
    <property type="entry name" value="FHA"/>
    <property type="match status" value="1"/>
</dbReference>
<feature type="region of interest" description="Disordered" evidence="2">
    <location>
        <begin position="87"/>
        <end position="289"/>
    </location>
</feature>
<dbReference type="SUPFAM" id="SSF49879">
    <property type="entry name" value="SMAD/FHA domain"/>
    <property type="match status" value="1"/>
</dbReference>
<evidence type="ECO:0000313" key="4">
    <source>
        <dbReference type="EMBL" id="MDT0408994.1"/>
    </source>
</evidence>
<proteinExistence type="predicted"/>
<dbReference type="Gene3D" id="2.60.200.20">
    <property type="match status" value="1"/>
</dbReference>
<feature type="compositionally biased region" description="Gly residues" evidence="2">
    <location>
        <begin position="247"/>
        <end position="257"/>
    </location>
</feature>
<reference evidence="5" key="1">
    <citation type="submission" date="2023-07" db="EMBL/GenBank/DDBJ databases">
        <title>30 novel species of actinomycetes from the DSMZ collection.</title>
        <authorList>
            <person name="Nouioui I."/>
        </authorList>
    </citation>
    <scope>NUCLEOTIDE SEQUENCE [LARGE SCALE GENOMIC DNA]</scope>
    <source>
        <strain evidence="5">DSM 41979</strain>
    </source>
</reference>
<gene>
    <name evidence="4" type="ORF">RM698_07980</name>
</gene>
<dbReference type="RefSeq" id="WP_029397046.1">
    <property type="nucleotide sequence ID" value="NZ_JAVRET010000013.1"/>
</dbReference>
<evidence type="ECO:0000313" key="5">
    <source>
        <dbReference type="Proteomes" id="UP001183610"/>
    </source>
</evidence>
<dbReference type="PANTHER" id="PTHR23308">
    <property type="entry name" value="NUCLEAR INHIBITOR OF PROTEIN PHOSPHATASE-1"/>
    <property type="match status" value="1"/>
</dbReference>
<feature type="region of interest" description="Disordered" evidence="2">
    <location>
        <begin position="21"/>
        <end position="65"/>
    </location>
</feature>
<feature type="compositionally biased region" description="Gly residues" evidence="2">
    <location>
        <begin position="145"/>
        <end position="159"/>
    </location>
</feature>
<comment type="caution">
    <text evidence="4">The sequence shown here is derived from an EMBL/GenBank/DDBJ whole genome shotgun (WGS) entry which is preliminary data.</text>
</comment>
<feature type="compositionally biased region" description="Pro residues" evidence="2">
    <location>
        <begin position="29"/>
        <end position="42"/>
    </location>
</feature>
<dbReference type="Proteomes" id="UP001183610">
    <property type="component" value="Unassembled WGS sequence"/>
</dbReference>
<organism evidence="4 5">
    <name type="scientific">Streptomyces evansiae</name>
    <dbReference type="NCBI Taxonomy" id="3075535"/>
    <lineage>
        <taxon>Bacteria</taxon>
        <taxon>Bacillati</taxon>
        <taxon>Actinomycetota</taxon>
        <taxon>Actinomycetes</taxon>
        <taxon>Kitasatosporales</taxon>
        <taxon>Streptomycetaceae</taxon>
        <taxon>Streptomyces</taxon>
    </lineage>
</organism>
<name>A0ABU2QYS5_9ACTN</name>
<dbReference type="CDD" id="cd00060">
    <property type="entry name" value="FHA"/>
    <property type="match status" value="1"/>
</dbReference>
<keyword evidence="5" id="KW-1185">Reference proteome</keyword>
<feature type="compositionally biased region" description="Low complexity" evidence="2">
    <location>
        <begin position="199"/>
        <end position="208"/>
    </location>
</feature>
<feature type="domain" description="FHA" evidence="3">
    <location>
        <begin position="330"/>
        <end position="389"/>
    </location>
</feature>
<dbReference type="InterPro" id="IPR000253">
    <property type="entry name" value="FHA_dom"/>
</dbReference>
<feature type="compositionally biased region" description="Pro residues" evidence="2">
    <location>
        <begin position="258"/>
        <end position="272"/>
    </location>
</feature>
<dbReference type="PROSITE" id="PS50006">
    <property type="entry name" value="FHA_DOMAIN"/>
    <property type="match status" value="1"/>
</dbReference>
<feature type="compositionally biased region" description="Pro residues" evidence="2">
    <location>
        <begin position="215"/>
        <end position="229"/>
    </location>
</feature>
<evidence type="ECO:0000256" key="2">
    <source>
        <dbReference type="SAM" id="MobiDB-lite"/>
    </source>
</evidence>
<keyword evidence="1" id="KW-0597">Phosphoprotein</keyword>
<dbReference type="EMBL" id="JAVRET010000013">
    <property type="protein sequence ID" value="MDT0408994.1"/>
    <property type="molecule type" value="Genomic_DNA"/>
</dbReference>
<dbReference type="InterPro" id="IPR008984">
    <property type="entry name" value="SMAD_FHA_dom_sf"/>
</dbReference>